<accession>A0A9P3LZ17</accession>
<reference evidence="2" key="1">
    <citation type="submission" date="2021-11" db="EMBL/GenBank/DDBJ databases">
        <authorList>
            <person name="Herlambang A."/>
            <person name="Guo Y."/>
            <person name="Takashima Y."/>
            <person name="Nishizawa T."/>
        </authorList>
    </citation>
    <scope>NUCLEOTIDE SEQUENCE</scope>
    <source>
        <strain evidence="2">E1425</strain>
    </source>
</reference>
<name>A0A9P3LZ17_9FUNG</name>
<keyword evidence="3" id="KW-1185">Reference proteome</keyword>
<dbReference type="Pfam" id="PF15474">
    <property type="entry name" value="MU117"/>
    <property type="match status" value="1"/>
</dbReference>
<evidence type="ECO:0000313" key="2">
    <source>
        <dbReference type="EMBL" id="GJJ75460.1"/>
    </source>
</evidence>
<comment type="caution">
    <text evidence="2">The sequence shown here is derived from an EMBL/GenBank/DDBJ whole genome shotgun (WGS) entry which is preliminary data.</text>
</comment>
<dbReference type="EMBL" id="BQFW01000011">
    <property type="protein sequence ID" value="GJJ75460.1"/>
    <property type="molecule type" value="Genomic_DNA"/>
</dbReference>
<dbReference type="Proteomes" id="UP000827284">
    <property type="component" value="Unassembled WGS sequence"/>
</dbReference>
<protein>
    <submittedName>
        <fullName evidence="2">Uncharacterized protein</fullName>
    </submittedName>
</protein>
<evidence type="ECO:0000313" key="3">
    <source>
        <dbReference type="Proteomes" id="UP000827284"/>
    </source>
</evidence>
<reference evidence="2" key="2">
    <citation type="journal article" date="2022" name="Microbiol. Resour. Announc.">
        <title>Whole-Genome Sequence of Entomortierella parvispora E1425, a Mucoromycotan Fungus Associated with Burkholderiaceae-Related Endosymbiotic Bacteria.</title>
        <authorList>
            <person name="Herlambang A."/>
            <person name="Guo Y."/>
            <person name="Takashima Y."/>
            <person name="Narisawa K."/>
            <person name="Ohta H."/>
            <person name="Nishizawa T."/>
        </authorList>
    </citation>
    <scope>NUCLEOTIDE SEQUENCE</scope>
    <source>
        <strain evidence="2">E1425</strain>
    </source>
</reference>
<dbReference type="InterPro" id="IPR029167">
    <property type="entry name" value="Mug117"/>
</dbReference>
<sequence>MVKSTTLMMAVLATVVGSAFGGYSDNCHGSSRCNKGMGPACRSAYARFTDGTVYNAYVSRTFGHCTAIYRCNSGYPALTGAQLKGFFAPIFAGQGCQGCGSHAFDGGNCEVTVNYCSNCVDSGNPN</sequence>
<dbReference type="OrthoDB" id="5309244at2759"/>
<organism evidence="2 3">
    <name type="scientific">Entomortierella parvispora</name>
    <dbReference type="NCBI Taxonomy" id="205924"/>
    <lineage>
        <taxon>Eukaryota</taxon>
        <taxon>Fungi</taxon>
        <taxon>Fungi incertae sedis</taxon>
        <taxon>Mucoromycota</taxon>
        <taxon>Mortierellomycotina</taxon>
        <taxon>Mortierellomycetes</taxon>
        <taxon>Mortierellales</taxon>
        <taxon>Mortierellaceae</taxon>
        <taxon>Entomortierella</taxon>
    </lineage>
</organism>
<feature type="signal peptide" evidence="1">
    <location>
        <begin position="1"/>
        <end position="21"/>
    </location>
</feature>
<feature type="chain" id="PRO_5040169516" evidence="1">
    <location>
        <begin position="22"/>
        <end position="126"/>
    </location>
</feature>
<gene>
    <name evidence="2" type="ORF">EMPS_07818</name>
</gene>
<dbReference type="AlphaFoldDB" id="A0A9P3LZ17"/>
<evidence type="ECO:0000256" key="1">
    <source>
        <dbReference type="SAM" id="SignalP"/>
    </source>
</evidence>
<proteinExistence type="predicted"/>
<keyword evidence="1" id="KW-0732">Signal</keyword>